<feature type="compositionally biased region" description="Low complexity" evidence="1">
    <location>
        <begin position="171"/>
        <end position="187"/>
    </location>
</feature>
<feature type="region of interest" description="Disordered" evidence="1">
    <location>
        <begin position="82"/>
        <end position="241"/>
    </location>
</feature>
<reference evidence="2" key="2">
    <citation type="submission" date="2023-02" db="EMBL/GenBank/DDBJ databases">
        <authorList>
            <consortium name="DOE Joint Genome Institute"/>
            <person name="Mondo S.J."/>
            <person name="Chang Y."/>
            <person name="Wang Y."/>
            <person name="Ahrendt S."/>
            <person name="Andreopoulos W."/>
            <person name="Barry K."/>
            <person name="Beard J."/>
            <person name="Benny G.L."/>
            <person name="Blankenship S."/>
            <person name="Bonito G."/>
            <person name="Cuomo C."/>
            <person name="Desiro A."/>
            <person name="Gervers K.A."/>
            <person name="Hundley H."/>
            <person name="Kuo A."/>
            <person name="LaButti K."/>
            <person name="Lang B.F."/>
            <person name="Lipzen A."/>
            <person name="O'Donnell K."/>
            <person name="Pangilinan J."/>
            <person name="Reynolds N."/>
            <person name="Sandor L."/>
            <person name="Smith M.W."/>
            <person name="Tsang A."/>
            <person name="Grigoriev I.V."/>
            <person name="Stajich J.E."/>
            <person name="Spatafora J.W."/>
        </authorList>
    </citation>
    <scope>NUCLEOTIDE SEQUENCE</scope>
    <source>
        <strain evidence="2">RSA 2281</strain>
    </source>
</reference>
<dbReference type="Proteomes" id="UP001209540">
    <property type="component" value="Unassembled WGS sequence"/>
</dbReference>
<comment type="caution">
    <text evidence="2">The sequence shown here is derived from an EMBL/GenBank/DDBJ whole genome shotgun (WGS) entry which is preliminary data.</text>
</comment>
<feature type="compositionally biased region" description="Low complexity" evidence="1">
    <location>
        <begin position="201"/>
        <end position="215"/>
    </location>
</feature>
<feature type="region of interest" description="Disordered" evidence="1">
    <location>
        <begin position="272"/>
        <end position="335"/>
    </location>
</feature>
<evidence type="ECO:0000313" key="2">
    <source>
        <dbReference type="EMBL" id="KAI9263100.1"/>
    </source>
</evidence>
<reference evidence="2" key="1">
    <citation type="journal article" date="2022" name="IScience">
        <title>Evolution of zygomycete secretomes and the origins of terrestrial fungal ecologies.</title>
        <authorList>
            <person name="Chang Y."/>
            <person name="Wang Y."/>
            <person name="Mondo S."/>
            <person name="Ahrendt S."/>
            <person name="Andreopoulos W."/>
            <person name="Barry K."/>
            <person name="Beard J."/>
            <person name="Benny G.L."/>
            <person name="Blankenship S."/>
            <person name="Bonito G."/>
            <person name="Cuomo C."/>
            <person name="Desiro A."/>
            <person name="Gervers K.A."/>
            <person name="Hundley H."/>
            <person name="Kuo A."/>
            <person name="LaButti K."/>
            <person name="Lang B.F."/>
            <person name="Lipzen A."/>
            <person name="O'Donnell K."/>
            <person name="Pangilinan J."/>
            <person name="Reynolds N."/>
            <person name="Sandor L."/>
            <person name="Smith M.E."/>
            <person name="Tsang A."/>
            <person name="Grigoriev I.V."/>
            <person name="Stajich J.E."/>
            <person name="Spatafora J.W."/>
        </authorList>
    </citation>
    <scope>NUCLEOTIDE SEQUENCE</scope>
    <source>
        <strain evidence="2">RSA 2281</strain>
    </source>
</reference>
<feature type="compositionally biased region" description="Polar residues" evidence="1">
    <location>
        <begin position="82"/>
        <end position="100"/>
    </location>
</feature>
<accession>A0AAD5KD75</accession>
<evidence type="ECO:0000256" key="1">
    <source>
        <dbReference type="SAM" id="MobiDB-lite"/>
    </source>
</evidence>
<protein>
    <submittedName>
        <fullName evidence="2">Uncharacterized protein</fullName>
    </submittedName>
</protein>
<sequence length="381" mass="42325">MYFRKNSFFLSKWRQEQTMLDNNSKTLSTNGKRPPLRLKKIFCPSMHHRSHKDNHQEMAISPPLMGPPHHQNTIYSLVSPTRPTHSSLFMGTGDSATGNNSHHHRGNDDSTKRPTPRLNSVPPRVSSMPKQRMPRRSTIGAPRNELPLFQQENKIPITTQYPPEPPKKSSSRPSRLPRPSTSTTRTTEPPRPKTSLAGSISKTSTKTTVTPPSSTRGEATNDRRHSFHVPPHKLNSSSLSINNNSSISSIRTAPPANHSRLADIAYQSSISTSTMTSSTTLCSTSSSTSNTSSTSSSSLSKKKKQQNRQSRAAAAATMPPGPQLQLQKSRSTPLRRIKAYNVDYNHQSEMERRRKQKELEELIAGGRRGSTLKLSLTPRGL</sequence>
<keyword evidence="3" id="KW-1185">Reference proteome</keyword>
<gene>
    <name evidence="2" type="ORF">BDA99DRAFT_537118</name>
</gene>
<name>A0AAD5KD75_9FUNG</name>
<feature type="compositionally biased region" description="Polar residues" evidence="1">
    <location>
        <begin position="150"/>
        <end position="161"/>
    </location>
</feature>
<dbReference type="AlphaFoldDB" id="A0AAD5KD75"/>
<organism evidence="2 3">
    <name type="scientific">Phascolomyces articulosus</name>
    <dbReference type="NCBI Taxonomy" id="60185"/>
    <lineage>
        <taxon>Eukaryota</taxon>
        <taxon>Fungi</taxon>
        <taxon>Fungi incertae sedis</taxon>
        <taxon>Mucoromycota</taxon>
        <taxon>Mucoromycotina</taxon>
        <taxon>Mucoromycetes</taxon>
        <taxon>Mucorales</taxon>
        <taxon>Lichtheimiaceae</taxon>
        <taxon>Phascolomyces</taxon>
    </lineage>
</organism>
<proteinExistence type="predicted"/>
<dbReference type="EMBL" id="JAIXMP010000013">
    <property type="protein sequence ID" value="KAI9263100.1"/>
    <property type="molecule type" value="Genomic_DNA"/>
</dbReference>
<feature type="compositionally biased region" description="Low complexity" evidence="1">
    <location>
        <begin position="272"/>
        <end position="299"/>
    </location>
</feature>
<evidence type="ECO:0000313" key="3">
    <source>
        <dbReference type="Proteomes" id="UP001209540"/>
    </source>
</evidence>